<feature type="domain" description="SAM-dependent MTase RsmB/NOP-type" evidence="7">
    <location>
        <begin position="222"/>
        <end position="680"/>
    </location>
</feature>
<evidence type="ECO:0000313" key="8">
    <source>
        <dbReference type="EMBL" id="GBF91388.1"/>
    </source>
</evidence>
<dbReference type="GO" id="GO:0008173">
    <property type="term" value="F:RNA methyltransferase activity"/>
    <property type="evidence" value="ECO:0007669"/>
    <property type="project" value="InterPro"/>
</dbReference>
<gene>
    <name evidence="8" type="ORF">Rsub_04128</name>
</gene>
<dbReference type="PROSITE" id="PS51686">
    <property type="entry name" value="SAM_MT_RSMB_NOP"/>
    <property type="match status" value="1"/>
</dbReference>
<dbReference type="InterPro" id="IPR049560">
    <property type="entry name" value="MeTrfase_RsmB-F_NOP2_cat"/>
</dbReference>
<organism evidence="8 9">
    <name type="scientific">Raphidocelis subcapitata</name>
    <dbReference type="NCBI Taxonomy" id="307507"/>
    <lineage>
        <taxon>Eukaryota</taxon>
        <taxon>Viridiplantae</taxon>
        <taxon>Chlorophyta</taxon>
        <taxon>core chlorophytes</taxon>
        <taxon>Chlorophyceae</taxon>
        <taxon>CS clade</taxon>
        <taxon>Sphaeropleales</taxon>
        <taxon>Selenastraceae</taxon>
        <taxon>Raphidocelis</taxon>
    </lineage>
</organism>
<dbReference type="Gene3D" id="2.30.130.10">
    <property type="entry name" value="PUA domain"/>
    <property type="match status" value="1"/>
</dbReference>
<dbReference type="GO" id="GO:0003723">
    <property type="term" value="F:RNA binding"/>
    <property type="evidence" value="ECO:0007669"/>
    <property type="project" value="UniProtKB-UniRule"/>
</dbReference>
<dbReference type="Pfam" id="PF01189">
    <property type="entry name" value="Methyltr_RsmB-F"/>
    <property type="match status" value="2"/>
</dbReference>
<evidence type="ECO:0000259" key="7">
    <source>
        <dbReference type="PROSITE" id="PS51686"/>
    </source>
</evidence>
<feature type="compositionally biased region" description="Gly residues" evidence="6">
    <location>
        <begin position="96"/>
        <end position="131"/>
    </location>
</feature>
<feature type="compositionally biased region" description="Low complexity" evidence="6">
    <location>
        <begin position="85"/>
        <end position="95"/>
    </location>
</feature>
<feature type="compositionally biased region" description="Low complexity" evidence="6">
    <location>
        <begin position="1"/>
        <end position="10"/>
    </location>
</feature>
<dbReference type="PANTHER" id="PTHR22807:SF34">
    <property type="entry name" value="TRNA (CYTOSINE(72)-C(5))-METHYLTRANSFERASE NSUN6"/>
    <property type="match status" value="1"/>
</dbReference>
<feature type="region of interest" description="Disordered" evidence="6">
    <location>
        <begin position="588"/>
        <end position="646"/>
    </location>
</feature>
<proteinExistence type="inferred from homology"/>
<evidence type="ECO:0000313" key="9">
    <source>
        <dbReference type="Proteomes" id="UP000247498"/>
    </source>
</evidence>
<dbReference type="InterPro" id="IPR023267">
    <property type="entry name" value="RCMT"/>
</dbReference>
<feature type="compositionally biased region" description="Gly residues" evidence="6">
    <location>
        <begin position="588"/>
        <end position="626"/>
    </location>
</feature>
<dbReference type="PANTHER" id="PTHR22807">
    <property type="entry name" value="NOP2 YEAST -RELATED NOL1/NOP2/FMU SUN DOMAIN-CONTAINING"/>
    <property type="match status" value="1"/>
</dbReference>
<dbReference type="OrthoDB" id="260824at2759"/>
<dbReference type="Proteomes" id="UP000247498">
    <property type="component" value="Unassembled WGS sequence"/>
</dbReference>
<evidence type="ECO:0000256" key="2">
    <source>
        <dbReference type="ARBA" id="ARBA00022679"/>
    </source>
</evidence>
<reference evidence="8 9" key="1">
    <citation type="journal article" date="2018" name="Sci. Rep.">
        <title>Raphidocelis subcapitata (=Pseudokirchneriella subcapitata) provides an insight into genome evolution and environmental adaptations in the Sphaeropleales.</title>
        <authorList>
            <person name="Suzuki S."/>
            <person name="Yamaguchi H."/>
            <person name="Nakajima N."/>
            <person name="Kawachi M."/>
        </authorList>
    </citation>
    <scope>NUCLEOTIDE SEQUENCE [LARGE SCALE GENOMIC DNA]</scope>
    <source>
        <strain evidence="8 9">NIES-35</strain>
    </source>
</reference>
<keyword evidence="1 5" id="KW-0489">Methyltransferase</keyword>
<feature type="active site" description="Nucleophile" evidence="5">
    <location>
        <position position="528"/>
    </location>
</feature>
<dbReference type="InterPro" id="IPR036974">
    <property type="entry name" value="PUA_sf"/>
</dbReference>
<dbReference type="InterPro" id="IPR015947">
    <property type="entry name" value="PUA-like_sf"/>
</dbReference>
<dbReference type="SUPFAM" id="SSF88697">
    <property type="entry name" value="PUA domain-like"/>
    <property type="match status" value="1"/>
</dbReference>
<dbReference type="InterPro" id="IPR001678">
    <property type="entry name" value="MeTrfase_RsmB-F_NOP2_dom"/>
</dbReference>
<feature type="binding site" evidence="5">
    <location>
        <position position="375"/>
    </location>
    <ligand>
        <name>S-adenosyl-L-methionine</name>
        <dbReference type="ChEBI" id="CHEBI:59789"/>
    </ligand>
</feature>
<dbReference type="AlphaFoldDB" id="A0A2V0NUR9"/>
<evidence type="ECO:0000256" key="3">
    <source>
        <dbReference type="ARBA" id="ARBA00022691"/>
    </source>
</evidence>
<comment type="caution">
    <text evidence="5">Lacks conserved residue(s) required for the propagation of feature annotation.</text>
</comment>
<dbReference type="InParanoid" id="A0A2V0NUR9"/>
<dbReference type="FunCoup" id="A0A2V0NUR9">
    <property type="interactions" value="1230"/>
</dbReference>
<feature type="binding site" evidence="5">
    <location>
        <position position="348"/>
    </location>
    <ligand>
        <name>S-adenosyl-L-methionine</name>
        <dbReference type="ChEBI" id="CHEBI:59789"/>
    </ligand>
</feature>
<feature type="compositionally biased region" description="Low complexity" evidence="6">
    <location>
        <begin position="399"/>
        <end position="423"/>
    </location>
</feature>
<keyword evidence="2 5" id="KW-0808">Transferase</keyword>
<evidence type="ECO:0000256" key="5">
    <source>
        <dbReference type="PROSITE-ProRule" id="PRU01023"/>
    </source>
</evidence>
<evidence type="ECO:0000256" key="6">
    <source>
        <dbReference type="SAM" id="MobiDB-lite"/>
    </source>
</evidence>
<keyword evidence="9" id="KW-1185">Reference proteome</keyword>
<accession>A0A2V0NUR9</accession>
<comment type="similarity">
    <text evidence="5">Belongs to the class I-like SAM-binding methyltransferase superfamily. RsmB/NOP family.</text>
</comment>
<dbReference type="GO" id="GO:0001510">
    <property type="term" value="P:RNA methylation"/>
    <property type="evidence" value="ECO:0007669"/>
    <property type="project" value="InterPro"/>
</dbReference>
<protein>
    <recommendedName>
        <fullName evidence="7">SAM-dependent MTase RsmB/NOP-type domain-containing protein</fullName>
    </recommendedName>
</protein>
<dbReference type="PRINTS" id="PR02008">
    <property type="entry name" value="RCMTFAMILY"/>
</dbReference>
<evidence type="ECO:0000256" key="1">
    <source>
        <dbReference type="ARBA" id="ARBA00022603"/>
    </source>
</evidence>
<keyword evidence="4 5" id="KW-0694">RNA-binding</keyword>
<keyword evidence="3 5" id="KW-0949">S-adenosyl-L-methionine</keyword>
<feature type="binding site" evidence="5">
    <location>
        <position position="478"/>
    </location>
    <ligand>
        <name>S-adenosyl-L-methionine</name>
        <dbReference type="ChEBI" id="CHEBI:59789"/>
    </ligand>
</feature>
<feature type="compositionally biased region" description="Gly residues" evidence="6">
    <location>
        <begin position="388"/>
        <end position="398"/>
    </location>
</feature>
<name>A0A2V0NUR9_9CHLO</name>
<feature type="compositionally biased region" description="Pro residues" evidence="6">
    <location>
        <begin position="11"/>
        <end position="21"/>
    </location>
</feature>
<dbReference type="SUPFAM" id="SSF53335">
    <property type="entry name" value="S-adenosyl-L-methionine-dependent methyltransferases"/>
    <property type="match status" value="1"/>
</dbReference>
<dbReference type="STRING" id="307507.A0A2V0NUR9"/>
<dbReference type="InterPro" id="IPR029063">
    <property type="entry name" value="SAM-dependent_MTases_sf"/>
</dbReference>
<feature type="region of interest" description="Disordered" evidence="6">
    <location>
        <begin position="379"/>
        <end position="423"/>
    </location>
</feature>
<comment type="caution">
    <text evidence="8">The sequence shown here is derived from an EMBL/GenBank/DDBJ whole genome shotgun (WGS) entry which is preliminary data.</text>
</comment>
<dbReference type="PROSITE" id="PS50890">
    <property type="entry name" value="PUA"/>
    <property type="match status" value="1"/>
</dbReference>
<dbReference type="Gene3D" id="3.40.50.150">
    <property type="entry name" value="Vaccinia Virus protein VP39"/>
    <property type="match status" value="2"/>
</dbReference>
<evidence type="ECO:0000256" key="4">
    <source>
        <dbReference type="ARBA" id="ARBA00022884"/>
    </source>
</evidence>
<sequence>MATAAARATAAPPPAAAPPRPRSGRGFEPSLEWDPHVAAYLSAALGRAAFRRVSAALCRPPLRTCVRVNTLKADAEEVARELEAELSSTGAAADDGSGGGGGGGGGRENSGGGGGGGGGSASGSGSGGGARRIGRVDGAPMVLMLPGSGPHAVDYSETGGREVLISRRAGEAVLRGAQLFVPGVLAATAGLEAGALVAVRVAIERRGVGGGGGGGVGGPARFECTHGTVLPLPPPGAGSSGAGGEAEGGGGGGGLYIGVGRMLLGRAELFRARSGVAVEMVRRVYDVPSVPERLRGRFMLQNLPSVAAALALAPAPGARVIDLCASPGGKSTLLAALMGNRGEVVAVDRTHNKVDGIRALADELGCTCVKPLKMDSTRSVLPPRLCPGEGGGGGGGGEDPASGAAAAGPEGQPAEAEAAAATAGGPISAKALQRLQRRAASMRARGMEPPEAELRAVGLGPRACPGFPPASFDFVLLDAPCTGLGLRPRLLMQATLQELRSTAHYQRRLIDRAVALLRPGGAMVYSTCTINPGENEANVRYLLDKHPCMRLDAPRARLGGPGLAAPADAAALRAAARACYGPRVGGAGAGAGAAEGEGPAAGGGEGSGGGGGAEAAGGAARGGGRAPPGEQAEWPPFGVESDLPPSGAWLTAEEASLVQRFDPAGPDDTIGFFAARFVKAADAGAAAGG</sequence>
<dbReference type="EMBL" id="BDRX01000024">
    <property type="protein sequence ID" value="GBF91388.1"/>
    <property type="molecule type" value="Genomic_DNA"/>
</dbReference>
<feature type="region of interest" description="Disordered" evidence="6">
    <location>
        <begin position="82"/>
        <end position="132"/>
    </location>
</feature>
<feature type="region of interest" description="Disordered" evidence="6">
    <location>
        <begin position="1"/>
        <end position="29"/>
    </location>
</feature>